<feature type="domain" description="Nitroreductase" evidence="4">
    <location>
        <begin position="8"/>
        <end position="197"/>
    </location>
</feature>
<dbReference type="PANTHER" id="PTHR23026">
    <property type="entry name" value="NADPH NITROREDUCTASE"/>
    <property type="match status" value="1"/>
</dbReference>
<name>A0A850PLS6_9MYCO</name>
<evidence type="ECO:0000313" key="6">
    <source>
        <dbReference type="Proteomes" id="UP000570517"/>
    </source>
</evidence>
<keyword evidence="2" id="KW-0288">FMN</keyword>
<evidence type="ECO:0000256" key="2">
    <source>
        <dbReference type="ARBA" id="ARBA00022643"/>
    </source>
</evidence>
<proteinExistence type="predicted"/>
<dbReference type="InterPro" id="IPR029479">
    <property type="entry name" value="Nitroreductase"/>
</dbReference>
<dbReference type="EMBL" id="JABFYL010000014">
    <property type="protein sequence ID" value="NVN49274.1"/>
    <property type="molecule type" value="Genomic_DNA"/>
</dbReference>
<reference evidence="5 6" key="1">
    <citation type="submission" date="2020-05" db="EMBL/GenBank/DDBJ databases">
        <title>Draft genome sequence of Mycobacterium hippocampi DL, isolated from European seabass, Dicentrarchus labrax, reared in fish farms.</title>
        <authorList>
            <person name="Stathopoulou P."/>
            <person name="Asimakis E."/>
            <person name="Tzokas K."/>
            <person name="Batargias C."/>
            <person name="Tsiamis G."/>
        </authorList>
    </citation>
    <scope>NUCLEOTIDE SEQUENCE [LARGE SCALE GENOMIC DNA]</scope>
    <source>
        <strain evidence="5 6">DL</strain>
    </source>
</reference>
<keyword evidence="6" id="KW-1185">Reference proteome</keyword>
<gene>
    <name evidence="5" type="ORF">HLY00_377</name>
</gene>
<evidence type="ECO:0000256" key="1">
    <source>
        <dbReference type="ARBA" id="ARBA00022630"/>
    </source>
</evidence>
<dbReference type="Proteomes" id="UP000570517">
    <property type="component" value="Unassembled WGS sequence"/>
</dbReference>
<dbReference type="Pfam" id="PF00881">
    <property type="entry name" value="Nitroreductase"/>
    <property type="match status" value="1"/>
</dbReference>
<sequence length="222" mass="24854">MDVYEAVTTRRAVRGFTDEPVPAEILERVLAAAAWAPSGSNLQPWRIYVVTGQPLARLKKRAVERVAAGDPWDEREFEMYPAALEPPYSDRRRDFAEQRYGALGIVRDDWEARHRASIGNWDCFGAPAALFCYVDHRLGLPQWADVGMYLQTVMLLLRAEGLHSCPQMAWSTTRETVAEIVEPAEGLTLFCGMSIGYEDLTVGYARTGRAPLPETVTFITDG</sequence>
<evidence type="ECO:0000259" key="4">
    <source>
        <dbReference type="Pfam" id="PF00881"/>
    </source>
</evidence>
<dbReference type="SUPFAM" id="SSF55469">
    <property type="entry name" value="FMN-dependent nitroreductase-like"/>
    <property type="match status" value="1"/>
</dbReference>
<dbReference type="InterPro" id="IPR000415">
    <property type="entry name" value="Nitroreductase-like"/>
</dbReference>
<dbReference type="CDD" id="cd02136">
    <property type="entry name" value="PnbA_NfnB-like"/>
    <property type="match status" value="1"/>
</dbReference>
<dbReference type="AlphaFoldDB" id="A0A850PLS6"/>
<accession>A0A850PLS6</accession>
<evidence type="ECO:0000256" key="3">
    <source>
        <dbReference type="ARBA" id="ARBA00023002"/>
    </source>
</evidence>
<dbReference type="InterPro" id="IPR050627">
    <property type="entry name" value="Nitroreductase/BluB"/>
</dbReference>
<evidence type="ECO:0000313" key="5">
    <source>
        <dbReference type="EMBL" id="NVN49274.1"/>
    </source>
</evidence>
<dbReference type="GO" id="GO:0016491">
    <property type="term" value="F:oxidoreductase activity"/>
    <property type="evidence" value="ECO:0007669"/>
    <property type="project" value="UniProtKB-KW"/>
</dbReference>
<keyword evidence="1" id="KW-0285">Flavoprotein</keyword>
<dbReference type="Gene3D" id="3.40.109.10">
    <property type="entry name" value="NADH Oxidase"/>
    <property type="match status" value="1"/>
</dbReference>
<dbReference type="PANTHER" id="PTHR23026:SF90">
    <property type="entry name" value="IODOTYROSINE DEIODINASE 1"/>
    <property type="match status" value="1"/>
</dbReference>
<keyword evidence="3" id="KW-0560">Oxidoreductase</keyword>
<dbReference type="RefSeq" id="WP_178357665.1">
    <property type="nucleotide sequence ID" value="NZ_JABFYL010000014.1"/>
</dbReference>
<organism evidence="5 6">
    <name type="scientific">Mycolicibacterium hippocampi</name>
    <dbReference type="NCBI Taxonomy" id="659824"/>
    <lineage>
        <taxon>Bacteria</taxon>
        <taxon>Bacillati</taxon>
        <taxon>Actinomycetota</taxon>
        <taxon>Actinomycetes</taxon>
        <taxon>Mycobacteriales</taxon>
        <taxon>Mycobacteriaceae</taxon>
        <taxon>Mycolicibacterium</taxon>
    </lineage>
</organism>
<comment type="caution">
    <text evidence="5">The sequence shown here is derived from an EMBL/GenBank/DDBJ whole genome shotgun (WGS) entry which is preliminary data.</text>
</comment>
<protein>
    <submittedName>
        <fullName evidence="5">Nitroreductase</fullName>
    </submittedName>
</protein>